<dbReference type="Pfam" id="PF02470">
    <property type="entry name" value="MlaD"/>
    <property type="match status" value="1"/>
</dbReference>
<comment type="caution">
    <text evidence="5">The sequence shown here is derived from an EMBL/GenBank/DDBJ whole genome shotgun (WGS) entry which is preliminary data.</text>
</comment>
<evidence type="ECO:0000313" key="6">
    <source>
        <dbReference type="Proteomes" id="UP001142153"/>
    </source>
</evidence>
<keyword evidence="2" id="KW-0812">Transmembrane</keyword>
<evidence type="ECO:0000259" key="4">
    <source>
        <dbReference type="Pfam" id="PF11887"/>
    </source>
</evidence>
<dbReference type="NCBIfam" id="TIGR00996">
    <property type="entry name" value="Mtu_fam_mce"/>
    <property type="match status" value="1"/>
</dbReference>
<dbReference type="PANTHER" id="PTHR33371">
    <property type="entry name" value="INTERMEMBRANE PHOSPHOLIPID TRANSPORT SYSTEM BINDING PROTEIN MLAD-RELATED"/>
    <property type="match status" value="1"/>
</dbReference>
<keyword evidence="6" id="KW-1185">Reference proteome</keyword>
<keyword evidence="2" id="KW-1133">Transmembrane helix</keyword>
<dbReference type="InterPro" id="IPR003399">
    <property type="entry name" value="Mce/MlaD"/>
</dbReference>
<gene>
    <name evidence="5" type="ORF">O6P37_11345</name>
</gene>
<feature type="domain" description="Mce/MlaD" evidence="3">
    <location>
        <begin position="40"/>
        <end position="111"/>
    </location>
</feature>
<dbReference type="Pfam" id="PF11887">
    <property type="entry name" value="Mce4_CUP1"/>
    <property type="match status" value="1"/>
</dbReference>
<proteinExistence type="predicted"/>
<feature type="compositionally biased region" description="Low complexity" evidence="1">
    <location>
        <begin position="399"/>
        <end position="409"/>
    </location>
</feature>
<dbReference type="Gene3D" id="1.10.287.950">
    <property type="entry name" value="Methyl-accepting chemotaxis protein"/>
    <property type="match status" value="1"/>
</dbReference>
<organism evidence="5 6">
    <name type="scientific">Mycobacterium hippophais</name>
    <dbReference type="NCBI Taxonomy" id="3016340"/>
    <lineage>
        <taxon>Bacteria</taxon>
        <taxon>Bacillati</taxon>
        <taxon>Actinomycetota</taxon>
        <taxon>Actinomycetes</taxon>
        <taxon>Mycobacteriales</taxon>
        <taxon>Mycobacteriaceae</taxon>
        <taxon>Mycobacterium</taxon>
    </lineage>
</organism>
<accession>A0ABT4PSE9</accession>
<dbReference type="RefSeq" id="WP_269894138.1">
    <property type="nucleotide sequence ID" value="NZ_JAPZPY010000003.1"/>
</dbReference>
<evidence type="ECO:0000256" key="2">
    <source>
        <dbReference type="SAM" id="Phobius"/>
    </source>
</evidence>
<dbReference type="InterPro" id="IPR005693">
    <property type="entry name" value="Mce"/>
</dbReference>
<evidence type="ECO:0000256" key="1">
    <source>
        <dbReference type="SAM" id="MobiDB-lite"/>
    </source>
</evidence>
<name>A0ABT4PSE9_9MYCO</name>
<sequence length="438" mass="46322">MSAAVRRRGRVVLAAVLAVTMLCGLITIIRHVEHVAKTWVVAYFDNSNLLFPGDDVRILGVPVGRVDKIEPQPTRAKVTFWVDGKYRIPADAKAVILSPQLVTGRAIQVTPVYRGGPAMQTGAVIGIDHTAVPVEWDDVREQLKRLAGLLKPTEPGGVSTLGGLVDTAADNLRGQGSNIRDAIVKLSQTISTLSNHSDDIFGTVKNLSTLVSALHDSADLLEQLNGNLASVSGLVADDPRKVGQAFEDLNSVVGDLETFVADNRDAVGTATDKVGSISTALEASLDDLKQTLHVLPNTMQNFYNIYEPASGSLTVNFDFSNFANPVSFICGAVQAASRLGAEQSSKLCTQYLAPIMKNRQYNFPPLGANLVVGAQARPNEVTYSEPWLRPDFVPPAPAQPDAAPTGTPPSDRSTATPTDPGAGLPGLMVPSIATGGGS</sequence>
<dbReference type="Proteomes" id="UP001142153">
    <property type="component" value="Unassembled WGS sequence"/>
</dbReference>
<dbReference type="InterPro" id="IPR024516">
    <property type="entry name" value="Mce_C"/>
</dbReference>
<dbReference type="PANTHER" id="PTHR33371:SF4">
    <property type="entry name" value="INTERMEMBRANE PHOSPHOLIPID TRANSPORT SYSTEM BINDING PROTEIN MLAD"/>
    <property type="match status" value="1"/>
</dbReference>
<feature type="region of interest" description="Disordered" evidence="1">
    <location>
        <begin position="385"/>
        <end position="438"/>
    </location>
</feature>
<evidence type="ECO:0000313" key="5">
    <source>
        <dbReference type="EMBL" id="MCZ8379460.1"/>
    </source>
</evidence>
<feature type="transmembrane region" description="Helical" evidence="2">
    <location>
        <begin position="12"/>
        <end position="29"/>
    </location>
</feature>
<feature type="domain" description="Mammalian cell entry C-terminal" evidence="4">
    <location>
        <begin position="119"/>
        <end position="306"/>
    </location>
</feature>
<dbReference type="InterPro" id="IPR052336">
    <property type="entry name" value="MlaD_Phospholipid_Transporter"/>
</dbReference>
<reference evidence="5" key="1">
    <citation type="submission" date="2022-12" db="EMBL/GenBank/DDBJ databases">
        <authorList>
            <person name="Deng Y."/>
            <person name="Zhang Y.-Q."/>
        </authorList>
    </citation>
    <scope>NUCLEOTIDE SEQUENCE</scope>
    <source>
        <strain evidence="5">CPCC 205372</strain>
    </source>
</reference>
<dbReference type="EMBL" id="JAPZPY010000003">
    <property type="protein sequence ID" value="MCZ8379460.1"/>
    <property type="molecule type" value="Genomic_DNA"/>
</dbReference>
<evidence type="ECO:0000259" key="3">
    <source>
        <dbReference type="Pfam" id="PF02470"/>
    </source>
</evidence>
<keyword evidence="2" id="KW-0472">Membrane</keyword>
<protein>
    <submittedName>
        <fullName evidence="5">MCE family protein</fullName>
    </submittedName>
</protein>